<keyword evidence="3" id="KW-1185">Reference proteome</keyword>
<keyword evidence="1" id="KW-0732">Signal</keyword>
<protein>
    <recommendedName>
        <fullName evidence="4">Leucine Rich repeats (2 copies)</fullName>
    </recommendedName>
</protein>
<gene>
    <name evidence="2" type="ORF">SOIL9_15230</name>
</gene>
<evidence type="ECO:0000313" key="2">
    <source>
        <dbReference type="EMBL" id="VTR96191.1"/>
    </source>
</evidence>
<dbReference type="EMBL" id="LR593886">
    <property type="protein sequence ID" value="VTR96191.1"/>
    <property type="molecule type" value="Genomic_DNA"/>
</dbReference>
<sequence length="174" mass="18646">MHVGRTKLFALAGAIVVALAGCSKNDGGNDYDRMMEQKQGAATSLAGSGAKTHEKQYTLGKAWVVELRGLTITDGLIQEVKKLGNVAELDMGRSTVTDDQLKLMHELGLHTLLVKLDLSQTAVTDTGLGHLEGSIFLAELNLTGTKVTSAAVQRFKKTREADPKSKVKVTNVKL</sequence>
<dbReference type="RefSeq" id="WP_162670512.1">
    <property type="nucleotide sequence ID" value="NZ_LR593886.1"/>
</dbReference>
<dbReference type="KEGG" id="gms:SOIL9_15230"/>
<dbReference type="PROSITE" id="PS51257">
    <property type="entry name" value="PROKAR_LIPOPROTEIN"/>
    <property type="match status" value="1"/>
</dbReference>
<dbReference type="SUPFAM" id="SSF52047">
    <property type="entry name" value="RNI-like"/>
    <property type="match status" value="1"/>
</dbReference>
<reference evidence="2 3" key="1">
    <citation type="submission" date="2019-05" db="EMBL/GenBank/DDBJ databases">
        <authorList>
            <consortium name="Science for Life Laboratories"/>
        </authorList>
    </citation>
    <scope>NUCLEOTIDE SEQUENCE [LARGE SCALE GENOMIC DNA]</scope>
    <source>
        <strain evidence="2">Soil9</strain>
    </source>
</reference>
<accession>A0A6P2D4F8</accession>
<evidence type="ECO:0000313" key="3">
    <source>
        <dbReference type="Proteomes" id="UP000464178"/>
    </source>
</evidence>
<dbReference type="Proteomes" id="UP000464178">
    <property type="component" value="Chromosome"/>
</dbReference>
<dbReference type="InterPro" id="IPR032675">
    <property type="entry name" value="LRR_dom_sf"/>
</dbReference>
<evidence type="ECO:0000256" key="1">
    <source>
        <dbReference type="SAM" id="SignalP"/>
    </source>
</evidence>
<dbReference type="AlphaFoldDB" id="A0A6P2D4F8"/>
<dbReference type="Gene3D" id="3.80.10.10">
    <property type="entry name" value="Ribonuclease Inhibitor"/>
    <property type="match status" value="1"/>
</dbReference>
<evidence type="ECO:0008006" key="4">
    <source>
        <dbReference type="Google" id="ProtNLM"/>
    </source>
</evidence>
<proteinExistence type="predicted"/>
<organism evidence="2 3">
    <name type="scientific">Gemmata massiliana</name>
    <dbReference type="NCBI Taxonomy" id="1210884"/>
    <lineage>
        <taxon>Bacteria</taxon>
        <taxon>Pseudomonadati</taxon>
        <taxon>Planctomycetota</taxon>
        <taxon>Planctomycetia</taxon>
        <taxon>Gemmatales</taxon>
        <taxon>Gemmataceae</taxon>
        <taxon>Gemmata</taxon>
    </lineage>
</organism>
<feature type="signal peptide" evidence="1">
    <location>
        <begin position="1"/>
        <end position="20"/>
    </location>
</feature>
<feature type="chain" id="PRO_5027059297" description="Leucine Rich repeats (2 copies)" evidence="1">
    <location>
        <begin position="21"/>
        <end position="174"/>
    </location>
</feature>
<name>A0A6P2D4F8_9BACT</name>